<dbReference type="SFLD" id="SFLDG01152">
    <property type="entry name" value="Main.3:_Omega-_and_Tau-like"/>
    <property type="match status" value="1"/>
</dbReference>
<dbReference type="SFLD" id="SFLDS00019">
    <property type="entry name" value="Glutathione_Transferase_(cytos"/>
    <property type="match status" value="1"/>
</dbReference>
<dbReference type="EMBL" id="OZ075127">
    <property type="protein sequence ID" value="CAL4948021.1"/>
    <property type="molecule type" value="Genomic_DNA"/>
</dbReference>
<dbReference type="Gene3D" id="1.20.1050.10">
    <property type="match status" value="1"/>
</dbReference>
<reference evidence="7 8" key="2">
    <citation type="submission" date="2024-10" db="EMBL/GenBank/DDBJ databases">
        <authorList>
            <person name="Ryan C."/>
        </authorList>
    </citation>
    <scope>NUCLEOTIDE SEQUENCE [LARGE SCALE GENOMIC DNA]</scope>
</reference>
<dbReference type="SFLD" id="SFLDG00358">
    <property type="entry name" value="Main_(cytGST)"/>
    <property type="match status" value="1"/>
</dbReference>
<protein>
    <recommendedName>
        <fullName evidence="1">glutathione transferase</fullName>
        <ecNumber evidence="1">2.5.1.18</ecNumber>
    </recommendedName>
</protein>
<evidence type="ECO:0000256" key="3">
    <source>
        <dbReference type="ARBA" id="ARBA00025743"/>
    </source>
</evidence>
<dbReference type="FunFam" id="3.40.30.10:FF:000044">
    <property type="entry name" value="Glutathione S-transferase GSTU6"/>
    <property type="match status" value="1"/>
</dbReference>
<dbReference type="Gene3D" id="3.40.30.10">
    <property type="entry name" value="Glutaredoxin"/>
    <property type="match status" value="1"/>
</dbReference>
<dbReference type="FunFam" id="1.20.1050.10:FF:000023">
    <property type="entry name" value="Probable glutathione S-transferase GSTU6"/>
    <property type="match status" value="1"/>
</dbReference>
<dbReference type="InterPro" id="IPR040079">
    <property type="entry name" value="Glutathione_S-Trfase"/>
</dbReference>
<dbReference type="EC" id="2.5.1.18" evidence="1"/>
<dbReference type="Pfam" id="PF00043">
    <property type="entry name" value="GST_C"/>
    <property type="match status" value="1"/>
</dbReference>
<keyword evidence="8" id="KW-1185">Reference proteome</keyword>
<dbReference type="SUPFAM" id="SSF47616">
    <property type="entry name" value="GST C-terminal domain-like"/>
    <property type="match status" value="1"/>
</dbReference>
<dbReference type="InterPro" id="IPR010987">
    <property type="entry name" value="Glutathione-S-Trfase_C-like"/>
</dbReference>
<evidence type="ECO:0000256" key="1">
    <source>
        <dbReference type="ARBA" id="ARBA00012452"/>
    </source>
</evidence>
<dbReference type="Proteomes" id="UP001497457">
    <property type="component" value="Chromosome 17b"/>
</dbReference>
<evidence type="ECO:0000256" key="4">
    <source>
        <dbReference type="ARBA" id="ARBA00047960"/>
    </source>
</evidence>
<keyword evidence="2" id="KW-0808">Transferase</keyword>
<dbReference type="PANTHER" id="PTHR11260">
    <property type="entry name" value="GLUTATHIONE S-TRANSFERASE, GST, SUPERFAMILY, GST DOMAIN CONTAINING"/>
    <property type="match status" value="1"/>
</dbReference>
<comment type="catalytic activity">
    <reaction evidence="4">
        <text>RX + glutathione = an S-substituted glutathione + a halide anion + H(+)</text>
        <dbReference type="Rhea" id="RHEA:16437"/>
        <dbReference type="ChEBI" id="CHEBI:15378"/>
        <dbReference type="ChEBI" id="CHEBI:16042"/>
        <dbReference type="ChEBI" id="CHEBI:17792"/>
        <dbReference type="ChEBI" id="CHEBI:57925"/>
        <dbReference type="ChEBI" id="CHEBI:90779"/>
        <dbReference type="EC" id="2.5.1.18"/>
    </reaction>
</comment>
<dbReference type="SUPFAM" id="SSF52833">
    <property type="entry name" value="Thioredoxin-like"/>
    <property type="match status" value="1"/>
</dbReference>
<feature type="domain" description="GST C-terminal" evidence="6">
    <location>
        <begin position="164"/>
        <end position="291"/>
    </location>
</feature>
<evidence type="ECO:0000313" key="7">
    <source>
        <dbReference type="EMBL" id="CAL4948021.1"/>
    </source>
</evidence>
<dbReference type="InterPro" id="IPR036249">
    <property type="entry name" value="Thioredoxin-like_sf"/>
</dbReference>
<feature type="domain" description="GST N-terminal" evidence="5">
    <location>
        <begin position="79"/>
        <end position="159"/>
    </location>
</feature>
<dbReference type="CDD" id="cd03185">
    <property type="entry name" value="GST_C_Tau"/>
    <property type="match status" value="1"/>
</dbReference>
<evidence type="ECO:0000256" key="2">
    <source>
        <dbReference type="ARBA" id="ARBA00022679"/>
    </source>
</evidence>
<proteinExistence type="inferred from homology"/>
<dbReference type="Pfam" id="PF02798">
    <property type="entry name" value="GST_N"/>
    <property type="match status" value="1"/>
</dbReference>
<name>A0ABC8YUF4_9POAL</name>
<dbReference type="InterPro" id="IPR036282">
    <property type="entry name" value="Glutathione-S-Trfase_C_sf"/>
</dbReference>
<evidence type="ECO:0000259" key="5">
    <source>
        <dbReference type="PROSITE" id="PS50404"/>
    </source>
</evidence>
<evidence type="ECO:0000313" key="8">
    <source>
        <dbReference type="Proteomes" id="UP001497457"/>
    </source>
</evidence>
<comment type="similarity">
    <text evidence="3">Belongs to the GST superfamily. Tau family.</text>
</comment>
<dbReference type="PROSITE" id="PS50404">
    <property type="entry name" value="GST_NTER"/>
    <property type="match status" value="1"/>
</dbReference>
<dbReference type="InterPro" id="IPR045073">
    <property type="entry name" value="Omega/Tau-like"/>
</dbReference>
<dbReference type="CDD" id="cd03058">
    <property type="entry name" value="GST_N_Tau"/>
    <property type="match status" value="1"/>
</dbReference>
<dbReference type="InterPro" id="IPR004046">
    <property type="entry name" value="GST_C"/>
</dbReference>
<dbReference type="AlphaFoldDB" id="A0ABC8YUF4"/>
<organism evidence="7 8">
    <name type="scientific">Urochloa decumbens</name>
    <dbReference type="NCBI Taxonomy" id="240449"/>
    <lineage>
        <taxon>Eukaryota</taxon>
        <taxon>Viridiplantae</taxon>
        <taxon>Streptophyta</taxon>
        <taxon>Embryophyta</taxon>
        <taxon>Tracheophyta</taxon>
        <taxon>Spermatophyta</taxon>
        <taxon>Magnoliopsida</taxon>
        <taxon>Liliopsida</taxon>
        <taxon>Poales</taxon>
        <taxon>Poaceae</taxon>
        <taxon>PACMAD clade</taxon>
        <taxon>Panicoideae</taxon>
        <taxon>Panicodae</taxon>
        <taxon>Paniceae</taxon>
        <taxon>Melinidinae</taxon>
        <taxon>Urochloa</taxon>
    </lineage>
</organism>
<gene>
    <name evidence="7" type="ORF">URODEC1_LOCUS37141</name>
</gene>
<dbReference type="GO" id="GO:0004364">
    <property type="term" value="F:glutathione transferase activity"/>
    <property type="evidence" value="ECO:0007669"/>
    <property type="project" value="UniProtKB-EC"/>
</dbReference>
<evidence type="ECO:0000259" key="6">
    <source>
        <dbReference type="PROSITE" id="PS50405"/>
    </source>
</evidence>
<reference evidence="8" key="1">
    <citation type="submission" date="2024-06" db="EMBL/GenBank/DDBJ databases">
        <authorList>
            <person name="Ryan C."/>
        </authorList>
    </citation>
    <scope>NUCLEOTIDE SEQUENCE [LARGE SCALE GENOMIC DNA]</scope>
</reference>
<dbReference type="InterPro" id="IPR045074">
    <property type="entry name" value="GST_C_Tau"/>
</dbReference>
<sequence>MNQQPHAVDELVIIFKIRRPNHPCASPSSSIYIAPCLFSPQQNNNRSNHNKLFVVATEQASKRARARSPARAAAMAAGAEVRLLGEWLSPFCIRVKLALAVKGVSGYEYVEEDLEHKSELLLSSNPVYGKVPVLIHRGAPVCESLVIVQYVDEAWAGPAILPSDPYERSRARFWAAYIDDKFFPSWEPFFMSKTAEERAKTFKNAIPAVETLEGALEECSNGKPFFGGDNIGYVDVALGGYLAWIKAVDEVAGTCLFEESKFPRLAAWAESFAAADAVLGASPALQDIVAFYKKMQSGEGH</sequence>
<dbReference type="PANTHER" id="PTHR11260:SF751">
    <property type="entry name" value="OS01G0692000 PROTEIN"/>
    <property type="match status" value="1"/>
</dbReference>
<dbReference type="PROSITE" id="PS50405">
    <property type="entry name" value="GST_CTER"/>
    <property type="match status" value="1"/>
</dbReference>
<dbReference type="InterPro" id="IPR004045">
    <property type="entry name" value="Glutathione_S-Trfase_N"/>
</dbReference>
<accession>A0ABC8YUF4</accession>